<evidence type="ECO:0000259" key="8">
    <source>
        <dbReference type="PROSITE" id="PS50928"/>
    </source>
</evidence>
<organism evidence="9 10">
    <name type="scientific">Paenibacillus rhizosphaerae</name>
    <dbReference type="NCBI Taxonomy" id="297318"/>
    <lineage>
        <taxon>Bacteria</taxon>
        <taxon>Bacillati</taxon>
        <taxon>Bacillota</taxon>
        <taxon>Bacilli</taxon>
        <taxon>Bacillales</taxon>
        <taxon>Paenibacillaceae</taxon>
        <taxon>Paenibacillus</taxon>
    </lineage>
</organism>
<name>A0A1R1ELP1_9BACL</name>
<gene>
    <name evidence="9" type="ORF">BK138_21955</name>
</gene>
<feature type="transmembrane region" description="Helical" evidence="7">
    <location>
        <begin position="175"/>
        <end position="198"/>
    </location>
</feature>
<evidence type="ECO:0000256" key="3">
    <source>
        <dbReference type="ARBA" id="ARBA00022475"/>
    </source>
</evidence>
<dbReference type="SUPFAM" id="SSF161098">
    <property type="entry name" value="MetI-like"/>
    <property type="match status" value="1"/>
</dbReference>
<dbReference type="RefSeq" id="WP_076172909.1">
    <property type="nucleotide sequence ID" value="NZ_MRTP01000006.1"/>
</dbReference>
<reference evidence="9 10" key="1">
    <citation type="submission" date="2016-11" db="EMBL/GenBank/DDBJ databases">
        <title>Paenibacillus species isolates.</title>
        <authorList>
            <person name="Beno S.M."/>
        </authorList>
    </citation>
    <scope>NUCLEOTIDE SEQUENCE [LARGE SCALE GENOMIC DNA]</scope>
    <source>
        <strain evidence="9 10">FSL R5-0378</strain>
    </source>
</reference>
<dbReference type="GO" id="GO:0055085">
    <property type="term" value="P:transmembrane transport"/>
    <property type="evidence" value="ECO:0007669"/>
    <property type="project" value="InterPro"/>
</dbReference>
<evidence type="ECO:0000256" key="1">
    <source>
        <dbReference type="ARBA" id="ARBA00004651"/>
    </source>
</evidence>
<keyword evidence="10" id="KW-1185">Reference proteome</keyword>
<feature type="transmembrane region" description="Helical" evidence="7">
    <location>
        <begin position="219"/>
        <end position="244"/>
    </location>
</feature>
<evidence type="ECO:0000256" key="5">
    <source>
        <dbReference type="ARBA" id="ARBA00022989"/>
    </source>
</evidence>
<feature type="transmembrane region" description="Helical" evidence="7">
    <location>
        <begin position="142"/>
        <end position="163"/>
    </location>
</feature>
<dbReference type="CDD" id="cd06261">
    <property type="entry name" value="TM_PBP2"/>
    <property type="match status" value="1"/>
</dbReference>
<feature type="transmembrane region" description="Helical" evidence="7">
    <location>
        <begin position="293"/>
        <end position="310"/>
    </location>
</feature>
<feature type="transmembrane region" description="Helical" evidence="7">
    <location>
        <begin position="39"/>
        <end position="57"/>
    </location>
</feature>
<dbReference type="InterPro" id="IPR035906">
    <property type="entry name" value="MetI-like_sf"/>
</dbReference>
<keyword evidence="6 7" id="KW-0472">Membrane</keyword>
<dbReference type="PROSITE" id="PS50928">
    <property type="entry name" value="ABC_TM1"/>
    <property type="match status" value="1"/>
</dbReference>
<keyword evidence="4 7" id="KW-0812">Transmembrane</keyword>
<evidence type="ECO:0000313" key="9">
    <source>
        <dbReference type="EMBL" id="OMF52737.1"/>
    </source>
</evidence>
<dbReference type="GO" id="GO:0005886">
    <property type="term" value="C:plasma membrane"/>
    <property type="evidence" value="ECO:0007669"/>
    <property type="project" value="UniProtKB-SubCell"/>
</dbReference>
<proteinExistence type="inferred from homology"/>
<dbReference type="Proteomes" id="UP000187172">
    <property type="component" value="Unassembled WGS sequence"/>
</dbReference>
<dbReference type="Pfam" id="PF00528">
    <property type="entry name" value="BPD_transp_1"/>
    <property type="match status" value="1"/>
</dbReference>
<comment type="caution">
    <text evidence="9">The sequence shown here is derived from an EMBL/GenBank/DDBJ whole genome shotgun (WGS) entry which is preliminary data.</text>
</comment>
<evidence type="ECO:0000313" key="10">
    <source>
        <dbReference type="Proteomes" id="UP000187172"/>
    </source>
</evidence>
<evidence type="ECO:0000256" key="2">
    <source>
        <dbReference type="ARBA" id="ARBA00022448"/>
    </source>
</evidence>
<feature type="transmembrane region" description="Helical" evidence="7">
    <location>
        <begin position="108"/>
        <end position="130"/>
    </location>
</feature>
<keyword evidence="2 7" id="KW-0813">Transport</keyword>
<accession>A0A1R1ELP1</accession>
<dbReference type="EMBL" id="MRTP01000006">
    <property type="protein sequence ID" value="OMF52737.1"/>
    <property type="molecule type" value="Genomic_DNA"/>
</dbReference>
<dbReference type="InterPro" id="IPR000515">
    <property type="entry name" value="MetI-like"/>
</dbReference>
<keyword evidence="3" id="KW-1003">Cell membrane</keyword>
<comment type="similarity">
    <text evidence="7">Belongs to the binding-protein-dependent transport system permease family.</text>
</comment>
<dbReference type="AlphaFoldDB" id="A0A1R1ELP1"/>
<evidence type="ECO:0000256" key="7">
    <source>
        <dbReference type="RuleBase" id="RU363032"/>
    </source>
</evidence>
<evidence type="ECO:0000256" key="6">
    <source>
        <dbReference type="ARBA" id="ARBA00023136"/>
    </source>
</evidence>
<protein>
    <recommendedName>
        <fullName evidence="8">ABC transmembrane type-1 domain-containing protein</fullName>
    </recommendedName>
</protein>
<feature type="domain" description="ABC transmembrane type-1" evidence="8">
    <location>
        <begin position="104"/>
        <end position="310"/>
    </location>
</feature>
<sequence>MNTEPWVQRARNYATSFLWSRKAQKYKMVMLGRNLSDGLLAKMVIYVLLSIVAYLYLQPLLYMISTMLKTVSDLLDPSVKWIPRVVTWENLTKAYKGLQYPEALRNTALIALSCSIVQVLICSMTGYALARLAVPFKGLITALVLLTFLIPPQVIIIPLYVIFSKLGLLNTLFVFLVPAIFGQGLKGALFILIFRQFFRAQPPSLEEAAKLDGASAARLYFRIMLPLAQSACLVVFLFSFIWYWNMYYEPSMFLAKGFTPLSIRLDQLEDVLNPSLLGSKDLVSNPVTEGTKMGAAFLIILPPLVIFMFLQRWFITGIERTGIVE</sequence>
<dbReference type="PANTHER" id="PTHR43744:SF8">
    <property type="entry name" value="SN-GLYCEROL-3-PHOSPHATE TRANSPORT SYSTEM PERMEASE PROTEIN UGPE"/>
    <property type="match status" value="1"/>
</dbReference>
<dbReference type="Gene3D" id="1.10.3720.10">
    <property type="entry name" value="MetI-like"/>
    <property type="match status" value="1"/>
</dbReference>
<comment type="subcellular location">
    <subcellularLocation>
        <location evidence="1 7">Cell membrane</location>
        <topology evidence="1 7">Multi-pass membrane protein</topology>
    </subcellularLocation>
</comment>
<evidence type="ECO:0000256" key="4">
    <source>
        <dbReference type="ARBA" id="ARBA00022692"/>
    </source>
</evidence>
<keyword evidence="5 7" id="KW-1133">Transmembrane helix</keyword>
<dbReference type="PANTHER" id="PTHR43744">
    <property type="entry name" value="ABC TRANSPORTER PERMEASE PROTEIN MG189-RELATED-RELATED"/>
    <property type="match status" value="1"/>
</dbReference>
<dbReference type="STRING" id="297318.BK138_21955"/>